<keyword evidence="5" id="KW-0804">Transcription</keyword>
<dbReference type="PANTHER" id="PTHR47338">
    <property type="entry name" value="ZN(II)2CYS6 TRANSCRIPTION FACTOR (EUROFUNG)-RELATED"/>
    <property type="match status" value="1"/>
</dbReference>
<evidence type="ECO:0000256" key="2">
    <source>
        <dbReference type="ARBA" id="ARBA00022723"/>
    </source>
</evidence>
<dbReference type="OrthoDB" id="5297881at2759"/>
<dbReference type="EMBL" id="NIDN02000007">
    <property type="protein sequence ID" value="RLM01201.1"/>
    <property type="molecule type" value="Genomic_DNA"/>
</dbReference>
<proteinExistence type="predicted"/>
<comment type="caution">
    <text evidence="9">The sequence shown here is derived from an EMBL/GenBank/DDBJ whole genome shotgun (WGS) entry which is preliminary data.</text>
</comment>
<evidence type="ECO:0000256" key="1">
    <source>
        <dbReference type="ARBA" id="ARBA00004123"/>
    </source>
</evidence>
<dbReference type="InterPro" id="IPR007219">
    <property type="entry name" value="XnlR_reg_dom"/>
</dbReference>
<dbReference type="SUPFAM" id="SSF57701">
    <property type="entry name" value="Zn2/Cys6 DNA-binding domain"/>
    <property type="match status" value="1"/>
</dbReference>
<keyword evidence="10" id="KW-1185">Reference proteome</keyword>
<feature type="compositionally biased region" description="Polar residues" evidence="7">
    <location>
        <begin position="738"/>
        <end position="748"/>
    </location>
</feature>
<evidence type="ECO:0000313" key="9">
    <source>
        <dbReference type="EMBL" id="RLM01201.1"/>
    </source>
</evidence>
<sequence>MSSVISRPAVSIDRLTPRRVTAEPRESMNCKSCRKRKIKCNRMRPSCEACKVFQCPCIYDAVPKKRGPKTDVLEALLKRVDGLEKRLQDENKNPISPTSPVEPDKEPPDPSASLHALARASTSSSASIPPSELFSRPFSFSQPSPPVHHFALPDSLLDAYFARIHGKPYFILDETVTRQSHQMGQLPAALAMAIYAITLRYTSSPNNPEQSLRMALDYALQARRMVDVDQPSMDGLQALLLLSQTYFAHGLGKKAYMTFTNCASMAIALDLYREPPKSLPPAEREMRRRLFWAVYIMDRFLTCGSKRPGLIADHSIVLRLPAWSPHAAGLNVEGELFNTVGPNIQYSSDPRRKPGATALLIDITRILGITNRYLAAGGVKGDSHFPWHSLSNLSKIRQELDIWATGTQDVFASVEALFGHPESSILLLSKLIYHLVHCLIYRPFLPIDLVELRGTGQHQSWQIEATNLCFSHSNAIAELVELARNSPLIEWPAFVGYCVCTAGTVHVHGVHYKGREGEVFSSSAEFLTREMHQLTWLGSYWAGVQHQREMLQTVYACHAELVRNLATSPMRFSPVFHLEDFLDRYPGLTADGSHVRLVDMDDIPDPYYRPMTAYPMYHNHNHNQPPRPVLPSNHSPSPRRDSTATKPPPSISSPSLSFHPSHHPQPSPLQPTFTLGSDLTHPSASPANGHHHNHSFSPPPPSAMFGFSPSAFLAESLHVAPTPPSQSQSQPQYATFPFDSNNHQNHTGHTPGAQSQTSSSHTAGGGGGGGSEAGSSEKDPFLSLLEQLAENEQNSAGGPSELDFFLEDNTWPSILTTAKHTPRTTTPKPDLPSPEQQALIDSLRTSPLTHPNPDQDQDPDYSELKSTVDDILSEYEDESSTSTGDRGGTSKEEWENLHAFLAFITKERIVRLEDVGIHVLRVALERGVEHHYHHHHRHQLGTGVPPGTGRRKKMAVFVSCAAIWALVMGEELWERRGESPQEEVPVGLSLSPRGSDATQEAAVSKSRWQMWIDRFQFLSLAEDLDIKTRELAAEAAAVMRRVT</sequence>
<dbReference type="CDD" id="cd12148">
    <property type="entry name" value="fungal_TF_MHR"/>
    <property type="match status" value="1"/>
</dbReference>
<organism evidence="9 10">
    <name type="scientific">Aspergillus turcosus</name>
    <dbReference type="NCBI Taxonomy" id="1245748"/>
    <lineage>
        <taxon>Eukaryota</taxon>
        <taxon>Fungi</taxon>
        <taxon>Dikarya</taxon>
        <taxon>Ascomycota</taxon>
        <taxon>Pezizomycotina</taxon>
        <taxon>Eurotiomycetes</taxon>
        <taxon>Eurotiomycetidae</taxon>
        <taxon>Eurotiales</taxon>
        <taxon>Aspergillaceae</taxon>
        <taxon>Aspergillus</taxon>
        <taxon>Aspergillus subgen. Fumigati</taxon>
    </lineage>
</organism>
<keyword evidence="3" id="KW-0805">Transcription regulation</keyword>
<feature type="compositionally biased region" description="Gly residues" evidence="7">
    <location>
        <begin position="763"/>
        <end position="772"/>
    </location>
</feature>
<reference evidence="9 10" key="1">
    <citation type="submission" date="2018-08" db="EMBL/GenBank/DDBJ databases">
        <title>Draft genome sequences of two Aspergillus turcosus clinical strains isolated from bronchoalveolar lavage fluid: one azole-susceptible and the other azole-resistant.</title>
        <authorList>
            <person name="Parent-Michaud M."/>
            <person name="Dufresne P.J."/>
            <person name="Fournier E."/>
            <person name="Martineau C."/>
            <person name="Moreira S."/>
            <person name="Perkins V."/>
            <person name="De Repentigny L."/>
            <person name="Dufresne S.F."/>
        </authorList>
    </citation>
    <scope>NUCLEOTIDE SEQUENCE [LARGE SCALE GENOMIC DNA]</scope>
    <source>
        <strain evidence="9">HMR AF 1038</strain>
    </source>
</reference>
<dbReference type="PANTHER" id="PTHR47338:SF4">
    <property type="entry name" value="ZN(II)2CYS6 TRANSCRIPTION FACTOR (EUROFUNG)"/>
    <property type="match status" value="1"/>
</dbReference>
<dbReference type="InterPro" id="IPR050815">
    <property type="entry name" value="TF_fung"/>
</dbReference>
<dbReference type="Pfam" id="PF00172">
    <property type="entry name" value="Zn_clus"/>
    <property type="match status" value="1"/>
</dbReference>
<dbReference type="GO" id="GO:0006351">
    <property type="term" value="P:DNA-templated transcription"/>
    <property type="evidence" value="ECO:0007669"/>
    <property type="project" value="InterPro"/>
</dbReference>
<dbReference type="InterPro" id="IPR036864">
    <property type="entry name" value="Zn2-C6_fun-type_DNA-bd_sf"/>
</dbReference>
<dbReference type="Gene3D" id="4.10.240.10">
    <property type="entry name" value="Zn(2)-C6 fungal-type DNA-binding domain"/>
    <property type="match status" value="1"/>
</dbReference>
<evidence type="ECO:0000256" key="3">
    <source>
        <dbReference type="ARBA" id="ARBA00023015"/>
    </source>
</evidence>
<dbReference type="InterPro" id="IPR001138">
    <property type="entry name" value="Zn2Cys6_DnaBD"/>
</dbReference>
<evidence type="ECO:0000256" key="7">
    <source>
        <dbReference type="SAM" id="MobiDB-lite"/>
    </source>
</evidence>
<accession>A0A3R7GG11</accession>
<evidence type="ECO:0000313" key="10">
    <source>
        <dbReference type="Proteomes" id="UP000215289"/>
    </source>
</evidence>
<feature type="region of interest" description="Disordered" evidence="7">
    <location>
        <begin position="817"/>
        <end position="836"/>
    </location>
</feature>
<dbReference type="SMART" id="SM00906">
    <property type="entry name" value="Fungal_trans"/>
    <property type="match status" value="1"/>
</dbReference>
<dbReference type="GO" id="GO:0003677">
    <property type="term" value="F:DNA binding"/>
    <property type="evidence" value="ECO:0007669"/>
    <property type="project" value="UniProtKB-KW"/>
</dbReference>
<name>A0A3R7GG11_9EURO</name>
<feature type="compositionally biased region" description="Low complexity" evidence="7">
    <location>
        <begin position="817"/>
        <end position="828"/>
    </location>
</feature>
<dbReference type="PROSITE" id="PS50048">
    <property type="entry name" value="ZN2_CY6_FUNGAL_2"/>
    <property type="match status" value="1"/>
</dbReference>
<dbReference type="AlphaFoldDB" id="A0A3R7GG11"/>
<dbReference type="GO" id="GO:0008270">
    <property type="term" value="F:zinc ion binding"/>
    <property type="evidence" value="ECO:0007669"/>
    <property type="project" value="InterPro"/>
</dbReference>
<comment type="subcellular location">
    <subcellularLocation>
        <location evidence="1">Nucleus</location>
    </subcellularLocation>
</comment>
<dbReference type="CDD" id="cd00067">
    <property type="entry name" value="GAL4"/>
    <property type="match status" value="1"/>
</dbReference>
<dbReference type="Proteomes" id="UP000215289">
    <property type="component" value="Unassembled WGS sequence"/>
</dbReference>
<dbReference type="Pfam" id="PF04082">
    <property type="entry name" value="Fungal_trans"/>
    <property type="match status" value="1"/>
</dbReference>
<feature type="compositionally biased region" description="Low complexity" evidence="7">
    <location>
        <begin position="111"/>
        <end position="129"/>
    </location>
</feature>
<feature type="region of interest" description="Disordered" evidence="7">
    <location>
        <begin position="615"/>
        <end position="702"/>
    </location>
</feature>
<feature type="region of interest" description="Disordered" evidence="7">
    <location>
        <begin position="84"/>
        <end position="129"/>
    </location>
</feature>
<dbReference type="STRING" id="1245748.A0A3R7GG11"/>
<evidence type="ECO:0000256" key="5">
    <source>
        <dbReference type="ARBA" id="ARBA00023163"/>
    </source>
</evidence>
<evidence type="ECO:0000259" key="8">
    <source>
        <dbReference type="PROSITE" id="PS50048"/>
    </source>
</evidence>
<feature type="compositionally biased region" description="Polar residues" evidence="7">
    <location>
        <begin position="672"/>
        <end position="686"/>
    </location>
</feature>
<dbReference type="InterPro" id="IPR022085">
    <property type="entry name" value="OpdG"/>
</dbReference>
<dbReference type="GO" id="GO:0000981">
    <property type="term" value="F:DNA-binding transcription factor activity, RNA polymerase II-specific"/>
    <property type="evidence" value="ECO:0007669"/>
    <property type="project" value="InterPro"/>
</dbReference>
<protein>
    <recommendedName>
        <fullName evidence="8">Zn(2)-C6 fungal-type domain-containing protein</fullName>
    </recommendedName>
</protein>
<gene>
    <name evidence="9" type="ORF">CFD26_107286</name>
</gene>
<feature type="domain" description="Zn(2)-C6 fungal-type" evidence="8">
    <location>
        <begin position="29"/>
        <end position="59"/>
    </location>
</feature>
<dbReference type="SMART" id="SM00066">
    <property type="entry name" value="GAL4"/>
    <property type="match status" value="1"/>
</dbReference>
<evidence type="ECO:0000256" key="4">
    <source>
        <dbReference type="ARBA" id="ARBA00023125"/>
    </source>
</evidence>
<keyword evidence="2" id="KW-0479">Metal-binding</keyword>
<keyword evidence="6" id="KW-0539">Nucleus</keyword>
<dbReference type="Pfam" id="PF12311">
    <property type="entry name" value="DUF3632"/>
    <property type="match status" value="1"/>
</dbReference>
<feature type="region of interest" description="Disordered" evidence="7">
    <location>
        <begin position="720"/>
        <end position="777"/>
    </location>
</feature>
<feature type="compositionally biased region" description="Low complexity" evidence="7">
    <location>
        <begin position="752"/>
        <end position="762"/>
    </location>
</feature>
<evidence type="ECO:0000256" key="6">
    <source>
        <dbReference type="ARBA" id="ARBA00023242"/>
    </source>
</evidence>
<dbReference type="GO" id="GO:0005634">
    <property type="term" value="C:nucleus"/>
    <property type="evidence" value="ECO:0007669"/>
    <property type="project" value="UniProtKB-SubCell"/>
</dbReference>
<keyword evidence="4" id="KW-0238">DNA-binding</keyword>